<dbReference type="AlphaFoldDB" id="A0A482VLS3"/>
<sequence length="293" mass="32668">FPGYANIFHSYFVLSFHIVLSIYYLVIRILKFHLLGIISFECIIHVIASICVILSIICMSFTKRDKVANISAIFNIIDSELYAAYRCKISFQNRLNFMIFQIFSLTFFLMEACFSLFAINSFGLMIASSCSNVMQSMKQAAIIGFELMLYVPLDSNSQEAKSIEEDLIFLETVVINRLTNFVAAGFFTVDFQTIFAMLSSVSSVVILCFGLTMASSCSNTVQSMKQAAIIGFELLLDLPVGSNSQQAKNIEEGLVLLETIITNRLTRFSAAGFFAIDFQTIFAMLSSVSSVVI</sequence>
<keyword evidence="1" id="KW-0472">Membrane</keyword>
<keyword evidence="1" id="KW-0812">Transmembrane</keyword>
<comment type="caution">
    <text evidence="2">The sequence shown here is derived from an EMBL/GenBank/DDBJ whole genome shotgun (WGS) entry which is preliminary data.</text>
</comment>
<dbReference type="EMBL" id="QDEB01089227">
    <property type="protein sequence ID" value="RZC33389.1"/>
    <property type="molecule type" value="Genomic_DNA"/>
</dbReference>
<feature type="transmembrane region" description="Helical" evidence="1">
    <location>
        <begin position="34"/>
        <end position="62"/>
    </location>
</feature>
<accession>A0A482VLS3</accession>
<reference evidence="2 3" key="1">
    <citation type="submission" date="2017-03" db="EMBL/GenBank/DDBJ databases">
        <title>Genome of the blue death feigning beetle - Asbolus verrucosus.</title>
        <authorList>
            <person name="Rider S.D."/>
        </authorList>
    </citation>
    <scope>NUCLEOTIDE SEQUENCE [LARGE SCALE GENOMIC DNA]</scope>
    <source>
        <strain evidence="2">Butters</strain>
        <tissue evidence="2">Head and leg muscle</tissue>
    </source>
</reference>
<feature type="transmembrane region" description="Helical" evidence="1">
    <location>
        <begin position="97"/>
        <end position="119"/>
    </location>
</feature>
<evidence type="ECO:0000313" key="2">
    <source>
        <dbReference type="EMBL" id="RZC33389.1"/>
    </source>
</evidence>
<evidence type="ECO:0000256" key="1">
    <source>
        <dbReference type="SAM" id="Phobius"/>
    </source>
</evidence>
<dbReference type="Proteomes" id="UP000292052">
    <property type="component" value="Unassembled WGS sequence"/>
</dbReference>
<feature type="non-terminal residue" evidence="2">
    <location>
        <position position="1"/>
    </location>
</feature>
<dbReference type="OrthoDB" id="6764302at2759"/>
<keyword evidence="1" id="KW-1133">Transmembrane helix</keyword>
<name>A0A482VLS3_ASBVE</name>
<feature type="non-terminal residue" evidence="2">
    <location>
        <position position="293"/>
    </location>
</feature>
<gene>
    <name evidence="2" type="ORF">BDFB_001410</name>
</gene>
<evidence type="ECO:0000313" key="3">
    <source>
        <dbReference type="Proteomes" id="UP000292052"/>
    </source>
</evidence>
<protein>
    <submittedName>
        <fullName evidence="2">Uncharacterized protein</fullName>
    </submittedName>
</protein>
<keyword evidence="3" id="KW-1185">Reference proteome</keyword>
<proteinExistence type="predicted"/>
<feature type="transmembrane region" description="Helical" evidence="1">
    <location>
        <begin position="194"/>
        <end position="214"/>
    </location>
</feature>
<feature type="transmembrane region" description="Helical" evidence="1">
    <location>
        <begin position="6"/>
        <end position="27"/>
    </location>
</feature>
<organism evidence="2 3">
    <name type="scientific">Asbolus verrucosus</name>
    <name type="common">Desert ironclad beetle</name>
    <dbReference type="NCBI Taxonomy" id="1661398"/>
    <lineage>
        <taxon>Eukaryota</taxon>
        <taxon>Metazoa</taxon>
        <taxon>Ecdysozoa</taxon>
        <taxon>Arthropoda</taxon>
        <taxon>Hexapoda</taxon>
        <taxon>Insecta</taxon>
        <taxon>Pterygota</taxon>
        <taxon>Neoptera</taxon>
        <taxon>Endopterygota</taxon>
        <taxon>Coleoptera</taxon>
        <taxon>Polyphaga</taxon>
        <taxon>Cucujiformia</taxon>
        <taxon>Tenebrionidae</taxon>
        <taxon>Pimeliinae</taxon>
        <taxon>Asbolus</taxon>
    </lineage>
</organism>